<feature type="compositionally biased region" description="Polar residues" evidence="1">
    <location>
        <begin position="70"/>
        <end position="82"/>
    </location>
</feature>
<evidence type="ECO:0000256" key="1">
    <source>
        <dbReference type="SAM" id="MobiDB-lite"/>
    </source>
</evidence>
<gene>
    <name evidence="2" type="ORF">GCM10009546_69660</name>
</gene>
<dbReference type="Proteomes" id="UP001501427">
    <property type="component" value="Unassembled WGS sequence"/>
</dbReference>
<feature type="compositionally biased region" description="Basic and acidic residues" evidence="1">
    <location>
        <begin position="155"/>
        <end position="169"/>
    </location>
</feature>
<comment type="caution">
    <text evidence="2">The sequence shown here is derived from an EMBL/GenBank/DDBJ whole genome shotgun (WGS) entry which is preliminary data.</text>
</comment>
<proteinExistence type="predicted"/>
<feature type="region of interest" description="Disordered" evidence="1">
    <location>
        <begin position="139"/>
        <end position="169"/>
    </location>
</feature>
<sequence length="169" mass="17486">MRTAYAELPETFLGKRAGSTPPEPDRQATPALPPRRGSPSVSGRGGGETPLATAPPPTETPTPGRHVPDTASSSALYANASQAHGRPTAAPRRPPCPAGPSRIAGPLAELHGMVITPGAPAAPAPAEVIHSSRNVFHAVTQRRKVVSPNVEGATDESRGTDRDGRPRPR</sequence>
<feature type="region of interest" description="Disordered" evidence="1">
    <location>
        <begin position="1"/>
        <end position="104"/>
    </location>
</feature>
<reference evidence="3" key="1">
    <citation type="journal article" date="2019" name="Int. J. Syst. Evol. Microbiol.">
        <title>The Global Catalogue of Microorganisms (GCM) 10K type strain sequencing project: providing services to taxonomists for standard genome sequencing and annotation.</title>
        <authorList>
            <consortium name="The Broad Institute Genomics Platform"/>
            <consortium name="The Broad Institute Genome Sequencing Center for Infectious Disease"/>
            <person name="Wu L."/>
            <person name="Ma J."/>
        </authorList>
    </citation>
    <scope>NUCLEOTIDE SEQUENCE [LARGE SCALE GENOMIC DNA]</scope>
    <source>
        <strain evidence="3">JCM 10667</strain>
    </source>
</reference>
<evidence type="ECO:0000313" key="3">
    <source>
        <dbReference type="Proteomes" id="UP001501427"/>
    </source>
</evidence>
<accession>A0ABP3QXM1</accession>
<organism evidence="2 3">
    <name type="scientific">Actinomadura livida</name>
    <dbReference type="NCBI Taxonomy" id="79909"/>
    <lineage>
        <taxon>Bacteria</taxon>
        <taxon>Bacillati</taxon>
        <taxon>Actinomycetota</taxon>
        <taxon>Actinomycetes</taxon>
        <taxon>Streptosporangiales</taxon>
        <taxon>Thermomonosporaceae</taxon>
        <taxon>Actinomadura</taxon>
    </lineage>
</organism>
<evidence type="ECO:0000313" key="2">
    <source>
        <dbReference type="EMBL" id="GAA0597673.1"/>
    </source>
</evidence>
<keyword evidence="3" id="KW-1185">Reference proteome</keyword>
<name>A0ABP3QXM1_9ACTN</name>
<protein>
    <submittedName>
        <fullName evidence="2">Uncharacterized protein</fullName>
    </submittedName>
</protein>
<dbReference type="EMBL" id="BAAAHD010000090">
    <property type="protein sequence ID" value="GAA0597673.1"/>
    <property type="molecule type" value="Genomic_DNA"/>
</dbReference>